<organism evidence="4 5">
    <name type="scientific">Stutzerimonas frequens</name>
    <dbReference type="NCBI Taxonomy" id="2968969"/>
    <lineage>
        <taxon>Bacteria</taxon>
        <taxon>Pseudomonadati</taxon>
        <taxon>Pseudomonadota</taxon>
        <taxon>Gammaproteobacteria</taxon>
        <taxon>Pseudomonadales</taxon>
        <taxon>Pseudomonadaceae</taxon>
        <taxon>Stutzerimonas</taxon>
    </lineage>
</organism>
<reference evidence="4" key="1">
    <citation type="submission" date="2022-11" db="EMBL/GenBank/DDBJ databases">
        <title>Genomic of Pseudomonas TF18.</title>
        <authorList>
            <person name="Liu T."/>
        </authorList>
    </citation>
    <scope>NUCLEOTIDE SEQUENCE</scope>
    <source>
        <strain evidence="4">TF18</strain>
    </source>
</reference>
<evidence type="ECO:0000313" key="4">
    <source>
        <dbReference type="EMBL" id="WAE51474.1"/>
    </source>
</evidence>
<evidence type="ECO:0000256" key="2">
    <source>
        <dbReference type="ARBA" id="ARBA00023163"/>
    </source>
</evidence>
<dbReference type="PANTHER" id="PTHR47506:SF1">
    <property type="entry name" value="HTH-TYPE TRANSCRIPTIONAL REGULATOR YJDC"/>
    <property type="match status" value="1"/>
</dbReference>
<dbReference type="InterPro" id="IPR009057">
    <property type="entry name" value="Homeodomain-like_sf"/>
</dbReference>
<dbReference type="InterPro" id="IPR036271">
    <property type="entry name" value="Tet_transcr_reg_TetR-rel_C_sf"/>
</dbReference>
<dbReference type="Gene3D" id="1.10.357.10">
    <property type="entry name" value="Tetracycline Repressor, domain 2"/>
    <property type="match status" value="1"/>
</dbReference>
<evidence type="ECO:0000313" key="5">
    <source>
        <dbReference type="Proteomes" id="UP001164632"/>
    </source>
</evidence>
<dbReference type="AlphaFoldDB" id="A0AA47E274"/>
<name>A0AA47E274_9GAMM</name>
<dbReference type="SUPFAM" id="SSF46689">
    <property type="entry name" value="Homeodomain-like"/>
    <property type="match status" value="1"/>
</dbReference>
<accession>A0AA47E274</accession>
<evidence type="ECO:0000256" key="1">
    <source>
        <dbReference type="ARBA" id="ARBA00023015"/>
    </source>
</evidence>
<dbReference type="Proteomes" id="UP001164632">
    <property type="component" value="Chromosome"/>
</dbReference>
<sequence length="252" mass="27816">MIRRGRFRRFDPDWAARQAMREFWRHGYTGATLARLKSAMGGICSPSLYAAFGSKERLFRRALDIYLRDELLPSRQLLQEGGLQAVRRFFRQVVLRYTADGKPRGCLVESCLTERELNGTSAERLLAEQRAETLQALLACLDSGLLGGELSTAVDPLRLARLLSLFLPVLSSQAREGASREELMALVEDLLACVLLPGRLRPAGVATGPVCGPFLRPNLSSANINTCQPTSPRPAAGKEVDPEQPCRPAPRE</sequence>
<gene>
    <name evidence="4" type="ORF">OSV15_17605</name>
</gene>
<dbReference type="PANTHER" id="PTHR47506">
    <property type="entry name" value="TRANSCRIPTIONAL REGULATORY PROTEIN"/>
    <property type="match status" value="1"/>
</dbReference>
<protein>
    <submittedName>
        <fullName evidence="4">TetR/AcrR family transcriptional regulator</fullName>
    </submittedName>
</protein>
<dbReference type="EMBL" id="CP113257">
    <property type="protein sequence ID" value="WAE51474.1"/>
    <property type="molecule type" value="Genomic_DNA"/>
</dbReference>
<feature type="region of interest" description="Disordered" evidence="3">
    <location>
        <begin position="225"/>
        <end position="252"/>
    </location>
</feature>
<keyword evidence="1" id="KW-0805">Transcription regulation</keyword>
<evidence type="ECO:0000256" key="3">
    <source>
        <dbReference type="SAM" id="MobiDB-lite"/>
    </source>
</evidence>
<proteinExistence type="predicted"/>
<dbReference type="SUPFAM" id="SSF48498">
    <property type="entry name" value="Tetracyclin repressor-like, C-terminal domain"/>
    <property type="match status" value="1"/>
</dbReference>
<dbReference type="RefSeq" id="WP_267930975.1">
    <property type="nucleotide sequence ID" value="NZ_CP113257.1"/>
</dbReference>
<dbReference type="Gene3D" id="1.10.10.60">
    <property type="entry name" value="Homeodomain-like"/>
    <property type="match status" value="1"/>
</dbReference>
<keyword evidence="2" id="KW-0804">Transcription</keyword>